<proteinExistence type="predicted"/>
<keyword evidence="2" id="KW-1133">Transmembrane helix</keyword>
<feature type="signal peptide" evidence="3">
    <location>
        <begin position="1"/>
        <end position="34"/>
    </location>
</feature>
<sequence length="1765" mass="194301">MSVSTIAKRFKRSVLIVVVAAVAIVTVPLAPANAAGNIPVGYDAVEAKSDTYLPTSPCTSLPTQGGFITGLDSSKLPDSYGNCSYISAHYVRNGVDLKLKEIYLDKENNVVLVPDVPATIQKDQDKVRLSISLTDLQKFTGNSSPIRLHYADTSSFRRIQLSLDAKNSDISGNNAQPDINMDGTQLTGTRILFLYRQKLSDGSEAFVRNVSIDVPRLYTINLAETSQTGAIEFKQVNDTSFVQFGKNGQVVTNKDGNIVGRTQKMFDIIYRPASGDAQQVSATITTKKFDTVTMNAQTHSSVLTDGGGLYILDKHGVIVGADPEKPWNNGSGATQGRFKSGAIQPFFYKVMTSMGETMVNKTKPNGTPAIAQQDVEHRDEIYSRTGIPAHKRTSDPTTWTPNLFDNGRYCNNWSILSCGRDWTNFKNWSGPNDNGEWWHVDVPSDHLLNSTIVNPAPMRSEDRWSKYPKETWITDPDIVDNQDTADSTWPATQVNWEDNQTPVNENFSGKDSKAEFWVEFNGLPARPIHNDNPPDEWSYFLGRIELNGQWYSVPFPNFPKNVLPAMPMSTGCFAMLKDQNGNDIGKGLDRGNFKPDCTSEYTKARRRMFTPLDKPGVDPEYEYANIPADMFDKDTNGQYVYSVIGLTSQQISTLSPNASHGIAQVYKPLSLVSWQIDKGPNAGAKVQVELVNARSMGDILADGFSRFTSSGKTVGRSHRHTPDPRVGAATQMTNISTSDRSMLDWYVDYGNDKYRYRGEVNQWKTLYKVTVTGMMNPNVRLDLHYDYTSKPKLWNAGSTPAAKVEVKEGKYPHYGSNGVNPAWKSTLAWRDRTAQGVENTAQCAAASKAVGWDDQHQGANYGGDKCDAVVADDMPSASETNDGNIRFTLKDGYVQPQLWTYYNRIQSAPCLDPQVADTLNTANTVCTKVDANQQGATRSFRWNYNNEDAPGFKEATDTSTKIGTATSTSFQVRAGLVKTPFVIMKSSAAGDLKNAEVATETTAAPQSVARDQWNSNGTQLKSRDYSDSDTAEDSLMPWGDKQSNYYLQVDSNIPSSESGKGFTGYELIGVLKHPLADGTKAEQLHPGQRYYPGDAIDLRDVSSNNIPLVKLSNDQYNDARYSELQLVPTFDTTSRGVPRLYSAAKFLKKSGNLTWQGNDFNFFAASGLTATVNNYSPADKLTVDGKDYPYSAADSTLSAVVPAPSGDDSSAEDDVLKFVYLAPADAQVKVNLQYTWLDLDNVDWSGTPQEYPSSMRGSLDKNEESIPVTVTVTRKSDGKAVTFTTDPSSSQSVFATAVAGFTSGDEVSLSYSYEVKNRLMCIVQQGDISKNSGSVNDVTVKATPASRLYATNADGKPQEFTSTLFDNLNEFTLNIDAGCHQGVIVYPQGNIPDKYTYTDSQGKHLLPRDTPEHENLWTNEYPMQNSDGSYRYDGTYPDGQPTAWDWFHREVQYPTLVTPYENLEPDPNGAGEYDSSKSMEYAITSLDDSADSVRLGVREYAEVPAGRWAFGQSNRPLWKYEINCPGVKTVYNSSGVAIGATVVPGKATVCFLEAKTSEITILGDMPQYLRDSWIFTLQSDDGSDQDLISGEKVTGKVVTGSNNIPECSDTCQYYPGKLQVAATNVKKIASSTPKFYMYNQNNESHNATTADQNIHDDGYWDELVKGEEVETWPAYRRWAADIHPDVLYKVTGDHRVEEESTGEPKAVEVAGSQHIALKVVITPITNSTLPSAGGMGTTWKIIGIITLIAAAFLAIVALLKKRAMQ</sequence>
<organism evidence="4 5">
    <name type="scientific">Aeriscardovia aeriphila</name>
    <dbReference type="NCBI Taxonomy" id="218139"/>
    <lineage>
        <taxon>Bacteria</taxon>
        <taxon>Bacillati</taxon>
        <taxon>Actinomycetota</taxon>
        <taxon>Actinomycetes</taxon>
        <taxon>Bifidobacteriales</taxon>
        <taxon>Bifidobacteriaceae</taxon>
        <taxon>Aeriscardovia</taxon>
    </lineage>
</organism>
<keyword evidence="2" id="KW-0472">Membrane</keyword>
<keyword evidence="5" id="KW-1185">Reference proteome</keyword>
<evidence type="ECO:0000256" key="2">
    <source>
        <dbReference type="SAM" id="Phobius"/>
    </source>
</evidence>
<keyword evidence="2" id="KW-0812">Transmembrane</keyword>
<dbReference type="RefSeq" id="WP_094690345.1">
    <property type="nucleotide sequence ID" value="NZ_JACBYZ010000001.1"/>
</dbReference>
<comment type="caution">
    <text evidence="4">The sequence shown here is derived from an EMBL/GenBank/DDBJ whole genome shotgun (WGS) entry which is preliminary data.</text>
</comment>
<dbReference type="EMBL" id="MWWU01000005">
    <property type="protein sequence ID" value="OZG55144.1"/>
    <property type="molecule type" value="Genomic_DNA"/>
</dbReference>
<accession>A0A261F7S8</accession>
<evidence type="ECO:0000313" key="4">
    <source>
        <dbReference type="EMBL" id="OZG55144.1"/>
    </source>
</evidence>
<dbReference type="OrthoDB" id="568335at2"/>
<dbReference type="Proteomes" id="UP000228976">
    <property type="component" value="Unassembled WGS sequence"/>
</dbReference>
<protein>
    <recommendedName>
        <fullName evidence="6">Cell surface protein</fullName>
    </recommendedName>
</protein>
<feature type="chain" id="PRO_5012650132" description="Cell surface protein" evidence="3">
    <location>
        <begin position="35"/>
        <end position="1765"/>
    </location>
</feature>
<feature type="transmembrane region" description="Helical" evidence="2">
    <location>
        <begin position="1739"/>
        <end position="1759"/>
    </location>
</feature>
<evidence type="ECO:0000256" key="1">
    <source>
        <dbReference type="SAM" id="MobiDB-lite"/>
    </source>
</evidence>
<gene>
    <name evidence="4" type="ORF">AEAE_1268</name>
</gene>
<evidence type="ECO:0000256" key="3">
    <source>
        <dbReference type="SAM" id="SignalP"/>
    </source>
</evidence>
<evidence type="ECO:0000313" key="5">
    <source>
        <dbReference type="Proteomes" id="UP000228976"/>
    </source>
</evidence>
<keyword evidence="3" id="KW-0732">Signal</keyword>
<feature type="region of interest" description="Disordered" evidence="1">
    <location>
        <begin position="1001"/>
        <end position="1033"/>
    </location>
</feature>
<evidence type="ECO:0008006" key="6">
    <source>
        <dbReference type="Google" id="ProtNLM"/>
    </source>
</evidence>
<name>A0A261F7S8_9BIFI</name>
<reference evidence="4 5" key="1">
    <citation type="journal article" date="2017" name="BMC Genomics">
        <title>Comparative genomic and phylogenomic analyses of the Bifidobacteriaceae family.</title>
        <authorList>
            <person name="Lugli G.A."/>
            <person name="Milani C."/>
            <person name="Turroni F."/>
            <person name="Duranti S."/>
            <person name="Mancabelli L."/>
            <person name="Mangifesta M."/>
            <person name="Ferrario C."/>
            <person name="Modesto M."/>
            <person name="Mattarelli P."/>
            <person name="Jiri K."/>
            <person name="van Sinderen D."/>
            <person name="Ventura M."/>
        </authorList>
    </citation>
    <scope>NUCLEOTIDE SEQUENCE [LARGE SCALE GENOMIC DNA]</scope>
    <source>
        <strain evidence="4 5">LMG 21773</strain>
    </source>
</reference>